<feature type="domain" description="Metallo-beta-lactamase" evidence="1">
    <location>
        <begin position="40"/>
        <end position="233"/>
    </location>
</feature>
<dbReference type="Pfam" id="PF00753">
    <property type="entry name" value="Lactamase_B"/>
    <property type="match status" value="1"/>
</dbReference>
<evidence type="ECO:0000313" key="2">
    <source>
        <dbReference type="EMBL" id="PWA08050.1"/>
    </source>
</evidence>
<keyword evidence="2" id="KW-0378">Hydrolase</keyword>
<gene>
    <name evidence="2" type="ORF">DCC39_15660</name>
</gene>
<evidence type="ECO:0000259" key="1">
    <source>
        <dbReference type="SMART" id="SM00849"/>
    </source>
</evidence>
<dbReference type="OrthoDB" id="420651at2"/>
<dbReference type="GO" id="GO:0016787">
    <property type="term" value="F:hydrolase activity"/>
    <property type="evidence" value="ECO:0007669"/>
    <property type="project" value="UniProtKB-KW"/>
</dbReference>
<dbReference type="CDD" id="cd06262">
    <property type="entry name" value="metallo-hydrolase-like_MBL-fold"/>
    <property type="match status" value="1"/>
</dbReference>
<keyword evidence="3" id="KW-1185">Reference proteome</keyword>
<reference evidence="2 3" key="1">
    <citation type="submission" date="2018-04" db="EMBL/GenBank/DDBJ databases">
        <title>Camelliibacillus theae gen. nov., sp. nov., isolated from Pu'er tea.</title>
        <authorList>
            <person name="Niu L."/>
        </authorList>
    </citation>
    <scope>NUCLEOTIDE SEQUENCE [LARGE SCALE GENOMIC DNA]</scope>
    <source>
        <strain evidence="2 3">T8</strain>
    </source>
</reference>
<proteinExistence type="predicted"/>
<dbReference type="Proteomes" id="UP000245998">
    <property type="component" value="Unassembled WGS sequence"/>
</dbReference>
<dbReference type="SMART" id="SM00849">
    <property type="entry name" value="Lactamase_B"/>
    <property type="match status" value="1"/>
</dbReference>
<accession>A0A2U1JS61</accession>
<dbReference type="InterPro" id="IPR001279">
    <property type="entry name" value="Metallo-B-lactamas"/>
</dbReference>
<dbReference type="SUPFAM" id="SSF56281">
    <property type="entry name" value="Metallo-hydrolase/oxidoreductase"/>
    <property type="match status" value="1"/>
</dbReference>
<dbReference type="InterPro" id="IPR050855">
    <property type="entry name" value="NDM-1-like"/>
</dbReference>
<dbReference type="AlphaFoldDB" id="A0A2U1JS61"/>
<dbReference type="Gene3D" id="3.60.15.10">
    <property type="entry name" value="Ribonuclease Z/Hydroxyacylglutathione hydrolase-like"/>
    <property type="match status" value="1"/>
</dbReference>
<dbReference type="InterPro" id="IPR036866">
    <property type="entry name" value="RibonucZ/Hydroxyglut_hydro"/>
</dbReference>
<comment type="caution">
    <text evidence="2">The sequence shown here is derived from an EMBL/GenBank/DDBJ whole genome shotgun (WGS) entry which is preliminary data.</text>
</comment>
<protein>
    <submittedName>
        <fullName evidence="2">MBL fold metallo-hydrolase</fullName>
    </submittedName>
</protein>
<evidence type="ECO:0000313" key="3">
    <source>
        <dbReference type="Proteomes" id="UP000245998"/>
    </source>
</evidence>
<dbReference type="PANTHER" id="PTHR42951:SF4">
    <property type="entry name" value="ACYL-COENZYME A THIOESTERASE MBLAC2"/>
    <property type="match status" value="1"/>
</dbReference>
<dbReference type="EMBL" id="QCZG01000042">
    <property type="protein sequence ID" value="PWA08050.1"/>
    <property type="molecule type" value="Genomic_DNA"/>
</dbReference>
<dbReference type="PANTHER" id="PTHR42951">
    <property type="entry name" value="METALLO-BETA-LACTAMASE DOMAIN-CONTAINING"/>
    <property type="match status" value="1"/>
</dbReference>
<sequence length="353" mass="40765">MRVKPLNQDNHSQFGGKPVTYTKIGPIEILTGENKSKIPFSTSLLVHGRDETALIDCGTGHKAYDYIKNQKPLKNIYLTHYHLDHISGIGEFPEAQTWINPYDKHKLKDLHELTKANGLYAVLGEEGAEDWIKKRTERNNPVLNAATNVDMNVYPYELPLQIAGEKMIMIHAPGHTEGLALPYFPDHGILFVVDIDLSSFGPWYNNIDSDIDLFIQSALKTLEVDAEYFVTSHHKGMVRRKEYEQKLHDYLAIIEKREQKLIDAIDRGISPEDIVYEEVFYFKETHKKSPLEMTSEIIGIVKHLQRLIKNGGDYEDYYNEFITTHHLIKEYLFYKKEPHPADHHPLMTKTHSL</sequence>
<name>A0A2U1JS61_9BACI</name>
<organism evidence="2 3">
    <name type="scientific">Pueribacillus theae</name>
    <dbReference type="NCBI Taxonomy" id="2171751"/>
    <lineage>
        <taxon>Bacteria</taxon>
        <taxon>Bacillati</taxon>
        <taxon>Bacillota</taxon>
        <taxon>Bacilli</taxon>
        <taxon>Bacillales</taxon>
        <taxon>Bacillaceae</taxon>
        <taxon>Pueribacillus</taxon>
    </lineage>
</organism>